<dbReference type="InterPro" id="IPR016032">
    <property type="entry name" value="Sig_transdc_resp-reg_C-effctor"/>
</dbReference>
<dbReference type="GO" id="GO:0006355">
    <property type="term" value="P:regulation of DNA-templated transcription"/>
    <property type="evidence" value="ECO:0007669"/>
    <property type="project" value="InterPro"/>
</dbReference>
<evidence type="ECO:0000259" key="5">
    <source>
        <dbReference type="PROSITE" id="PS50043"/>
    </source>
</evidence>
<feature type="transmembrane region" description="Helical" evidence="4">
    <location>
        <begin position="130"/>
        <end position="149"/>
    </location>
</feature>
<keyword evidence="4" id="KW-1133">Transmembrane helix</keyword>
<dbReference type="Proteomes" id="UP000285258">
    <property type="component" value="Unassembled WGS sequence"/>
</dbReference>
<dbReference type="Gene3D" id="1.10.10.10">
    <property type="entry name" value="Winged helix-like DNA-binding domain superfamily/Winged helix DNA-binding domain"/>
    <property type="match status" value="1"/>
</dbReference>
<keyword evidence="1" id="KW-0805">Transcription regulation</keyword>
<feature type="transmembrane region" description="Helical" evidence="4">
    <location>
        <begin position="101"/>
        <end position="118"/>
    </location>
</feature>
<keyword evidence="3" id="KW-0804">Transcription</keyword>
<evidence type="ECO:0000256" key="1">
    <source>
        <dbReference type="ARBA" id="ARBA00023015"/>
    </source>
</evidence>
<organism evidence="6 7">
    <name type="scientific">Gordonibacter urolithinfaciens</name>
    <dbReference type="NCBI Taxonomy" id="1335613"/>
    <lineage>
        <taxon>Bacteria</taxon>
        <taxon>Bacillati</taxon>
        <taxon>Actinomycetota</taxon>
        <taxon>Coriobacteriia</taxon>
        <taxon>Eggerthellales</taxon>
        <taxon>Eggerthellaceae</taxon>
        <taxon>Gordonibacter</taxon>
    </lineage>
</organism>
<dbReference type="EMBL" id="QIBW01000003">
    <property type="protein sequence ID" value="ROT91201.1"/>
    <property type="molecule type" value="Genomic_DNA"/>
</dbReference>
<feature type="transmembrane region" description="Helical" evidence="4">
    <location>
        <begin position="266"/>
        <end position="288"/>
    </location>
</feature>
<evidence type="ECO:0000313" key="7">
    <source>
        <dbReference type="Proteomes" id="UP000285258"/>
    </source>
</evidence>
<evidence type="ECO:0000256" key="2">
    <source>
        <dbReference type="ARBA" id="ARBA00023125"/>
    </source>
</evidence>
<feature type="transmembrane region" description="Helical" evidence="4">
    <location>
        <begin position="386"/>
        <end position="407"/>
    </location>
</feature>
<feature type="transmembrane region" description="Helical" evidence="4">
    <location>
        <begin position="67"/>
        <end position="89"/>
    </location>
</feature>
<dbReference type="CDD" id="cd06170">
    <property type="entry name" value="LuxR_C_like"/>
    <property type="match status" value="1"/>
</dbReference>
<accession>A0A423UMH3</accession>
<feature type="domain" description="HTH luxR-type" evidence="5">
    <location>
        <begin position="487"/>
        <end position="552"/>
    </location>
</feature>
<sequence length="553" mass="60196">MLPLYERGGSVLAYQAPHEAAARTAERASGRLEPTADGHAGTIAKQTEDEHSARQTPGDFLRTCAQLWPLVVGLAFGRAGLIVASYGSYTSTDEGIFTDGAMLVTLSVLAVFFVVISVGKVSLGKRVTNAAMRICIALEAFTLVALATPELADINNPAVRFALSALCTLVSSATIYYWLRRARGTGTIVAALFVFSALILSEVEIYLCTLLPVAVGNLVATVLVLVQYPCMLWARKRTQPHDIAAGASQSNDYFGFTKTMIQSKQFLAATAIGIGVLSVVIGLLRGYPSGEAIAFTPVTRAAYGLLTVGISGAIIALVLHGRQRVLTVGIFIVMELLACLALVAYAAFPDMLDIGAVFTTTLNALMVAFTWYVVIAFMSYGWRDPYYYAIAGWLVWLGCRAIARVALLGSFDLVPNETLMNALMGSCIVVSAQVIFVQFLNIARRDVQEQEQQNARQESVLVKIMGLDEHESLADVRQASMKHNAEEMGRQFLLSDREMEVLALYALGYTQKRVAEELYITPGTAHAHIKRIYAKTGLHSRQEILDYMQQYTS</sequence>
<evidence type="ECO:0000256" key="3">
    <source>
        <dbReference type="ARBA" id="ARBA00023163"/>
    </source>
</evidence>
<dbReference type="AlphaFoldDB" id="A0A423UMH3"/>
<dbReference type="InterPro" id="IPR000792">
    <property type="entry name" value="Tscrpt_reg_LuxR_C"/>
</dbReference>
<protein>
    <submittedName>
        <fullName evidence="6">LuxR family transcriptional regulator</fullName>
    </submittedName>
</protein>
<comment type="caution">
    <text evidence="6">The sequence shown here is derived from an EMBL/GenBank/DDBJ whole genome shotgun (WGS) entry which is preliminary data.</text>
</comment>
<proteinExistence type="predicted"/>
<reference evidence="7" key="1">
    <citation type="submission" date="2018-05" db="EMBL/GenBank/DDBJ databases">
        <title>Genome Sequencing of selected type strains of the family Eggerthellaceae.</title>
        <authorList>
            <person name="Danylec N."/>
            <person name="Stoll D.A."/>
            <person name="Doetsch A."/>
            <person name="Huch M."/>
        </authorList>
    </citation>
    <scope>NUCLEOTIDE SEQUENCE [LARGE SCALE GENOMIC DNA]</scope>
    <source>
        <strain evidence="7">DSM 27213</strain>
    </source>
</reference>
<evidence type="ECO:0000256" key="4">
    <source>
        <dbReference type="SAM" id="Phobius"/>
    </source>
</evidence>
<dbReference type="Pfam" id="PF00196">
    <property type="entry name" value="GerE"/>
    <property type="match status" value="1"/>
</dbReference>
<dbReference type="PROSITE" id="PS50043">
    <property type="entry name" value="HTH_LUXR_2"/>
    <property type="match status" value="1"/>
</dbReference>
<feature type="transmembrane region" description="Helical" evidence="4">
    <location>
        <begin position="354"/>
        <end position="374"/>
    </location>
</feature>
<feature type="transmembrane region" description="Helical" evidence="4">
    <location>
        <begin position="213"/>
        <end position="234"/>
    </location>
</feature>
<dbReference type="PRINTS" id="PR00038">
    <property type="entry name" value="HTHLUXR"/>
</dbReference>
<dbReference type="GO" id="GO:0003677">
    <property type="term" value="F:DNA binding"/>
    <property type="evidence" value="ECO:0007669"/>
    <property type="project" value="UniProtKB-KW"/>
</dbReference>
<feature type="transmembrane region" description="Helical" evidence="4">
    <location>
        <begin position="326"/>
        <end position="348"/>
    </location>
</feature>
<keyword evidence="2" id="KW-0238">DNA-binding</keyword>
<feature type="transmembrane region" description="Helical" evidence="4">
    <location>
        <begin position="186"/>
        <end position="207"/>
    </location>
</feature>
<gene>
    <name evidence="6" type="ORF">DMP12_04175</name>
</gene>
<dbReference type="InterPro" id="IPR036388">
    <property type="entry name" value="WH-like_DNA-bd_sf"/>
</dbReference>
<dbReference type="PANTHER" id="PTHR44688:SF16">
    <property type="entry name" value="DNA-BINDING TRANSCRIPTIONAL ACTIVATOR DEVR_DOSR"/>
    <property type="match status" value="1"/>
</dbReference>
<feature type="transmembrane region" description="Helical" evidence="4">
    <location>
        <begin position="300"/>
        <end position="319"/>
    </location>
</feature>
<evidence type="ECO:0000313" key="6">
    <source>
        <dbReference type="EMBL" id="ROT91201.1"/>
    </source>
</evidence>
<feature type="transmembrane region" description="Helical" evidence="4">
    <location>
        <begin position="419"/>
        <end position="440"/>
    </location>
</feature>
<keyword evidence="4" id="KW-0472">Membrane</keyword>
<keyword evidence="4" id="KW-0812">Transmembrane</keyword>
<dbReference type="SUPFAM" id="SSF46894">
    <property type="entry name" value="C-terminal effector domain of the bipartite response regulators"/>
    <property type="match status" value="1"/>
</dbReference>
<dbReference type="SMART" id="SM00421">
    <property type="entry name" value="HTH_LUXR"/>
    <property type="match status" value="1"/>
</dbReference>
<name>A0A423UMH3_9ACTN</name>
<feature type="transmembrane region" description="Helical" evidence="4">
    <location>
        <begin position="161"/>
        <end position="179"/>
    </location>
</feature>
<dbReference type="PANTHER" id="PTHR44688">
    <property type="entry name" value="DNA-BINDING TRANSCRIPTIONAL ACTIVATOR DEVR_DOSR"/>
    <property type="match status" value="1"/>
</dbReference>